<name>A0A0N0PA67_PAPXU</name>
<protein>
    <submittedName>
        <fullName evidence="1">Uncharacterized protein</fullName>
    </submittedName>
</protein>
<organism evidence="1 2">
    <name type="scientific">Papilio xuthus</name>
    <name type="common">Asian swallowtail butterfly</name>
    <dbReference type="NCBI Taxonomy" id="66420"/>
    <lineage>
        <taxon>Eukaryota</taxon>
        <taxon>Metazoa</taxon>
        <taxon>Ecdysozoa</taxon>
        <taxon>Arthropoda</taxon>
        <taxon>Hexapoda</taxon>
        <taxon>Insecta</taxon>
        <taxon>Pterygota</taxon>
        <taxon>Neoptera</taxon>
        <taxon>Endopterygota</taxon>
        <taxon>Lepidoptera</taxon>
        <taxon>Glossata</taxon>
        <taxon>Ditrysia</taxon>
        <taxon>Papilionoidea</taxon>
        <taxon>Papilionidae</taxon>
        <taxon>Papilioninae</taxon>
        <taxon>Papilio</taxon>
    </lineage>
</organism>
<reference evidence="1 2" key="1">
    <citation type="journal article" date="2015" name="Nat. Commun.">
        <title>Outbred genome sequencing and CRISPR/Cas9 gene editing in butterflies.</title>
        <authorList>
            <person name="Li X."/>
            <person name="Fan D."/>
            <person name="Zhang W."/>
            <person name="Liu G."/>
            <person name="Zhang L."/>
            <person name="Zhao L."/>
            <person name="Fang X."/>
            <person name="Chen L."/>
            <person name="Dong Y."/>
            <person name="Chen Y."/>
            <person name="Ding Y."/>
            <person name="Zhao R."/>
            <person name="Feng M."/>
            <person name="Zhu Y."/>
            <person name="Feng Y."/>
            <person name="Jiang X."/>
            <person name="Zhu D."/>
            <person name="Xiang H."/>
            <person name="Feng X."/>
            <person name="Li S."/>
            <person name="Wang J."/>
            <person name="Zhang G."/>
            <person name="Kronforst M.R."/>
            <person name="Wang W."/>
        </authorList>
    </citation>
    <scope>NUCLEOTIDE SEQUENCE [LARGE SCALE GENOMIC DNA]</scope>
    <source>
        <strain evidence="1">Ya'a_city_454_Px</strain>
        <tissue evidence="1">Whole body</tissue>
    </source>
</reference>
<sequence>MIAVYRGESSLIDYIMAGALTGGVYKANLGVAATIVGATLGMDFDSVTCKFGLVFYCKM</sequence>
<dbReference type="AlphaFoldDB" id="A0A0N0PA67"/>
<dbReference type="EMBL" id="KQ459095">
    <property type="protein sequence ID" value="KPJ03796.1"/>
    <property type="molecule type" value="Genomic_DNA"/>
</dbReference>
<keyword evidence="2" id="KW-1185">Reference proteome</keyword>
<evidence type="ECO:0000313" key="2">
    <source>
        <dbReference type="Proteomes" id="UP000053268"/>
    </source>
</evidence>
<proteinExistence type="predicted"/>
<accession>A0A0N0PA67</accession>
<evidence type="ECO:0000313" key="1">
    <source>
        <dbReference type="EMBL" id="KPJ03796.1"/>
    </source>
</evidence>
<gene>
    <name evidence="1" type="ORF">RR46_00526</name>
</gene>
<dbReference type="Proteomes" id="UP000053268">
    <property type="component" value="Unassembled WGS sequence"/>
</dbReference>